<reference evidence="5 6" key="1">
    <citation type="submission" date="2021-02" db="EMBL/GenBank/DDBJ databases">
        <title>Variation within the Batrachochytrium salamandrivorans European outbreak.</title>
        <authorList>
            <person name="Kelly M."/>
            <person name="Pasmans F."/>
            <person name="Shea T.P."/>
            <person name="Munoz J.F."/>
            <person name="Carranza S."/>
            <person name="Cuomo C.A."/>
            <person name="Martel A."/>
        </authorList>
    </citation>
    <scope>NUCLEOTIDE SEQUENCE [LARGE SCALE GENOMIC DNA]</scope>
    <source>
        <strain evidence="5 6">AMFP18/2</strain>
    </source>
</reference>
<feature type="compositionally biased region" description="Acidic residues" evidence="3">
    <location>
        <begin position="541"/>
        <end position="552"/>
    </location>
</feature>
<dbReference type="InterPro" id="IPR055127">
    <property type="entry name" value="YEATS2_3HBD"/>
</dbReference>
<dbReference type="InterPro" id="IPR055129">
    <property type="entry name" value="YEATS_dom"/>
</dbReference>
<evidence type="ECO:0000256" key="1">
    <source>
        <dbReference type="ARBA" id="ARBA00023242"/>
    </source>
</evidence>
<feature type="compositionally biased region" description="Acidic residues" evidence="3">
    <location>
        <begin position="283"/>
        <end position="295"/>
    </location>
</feature>
<dbReference type="Pfam" id="PF22951">
    <property type="entry name" value="3HBD"/>
    <property type="match status" value="1"/>
</dbReference>
<feature type="region of interest" description="Disordered" evidence="3">
    <location>
        <begin position="1"/>
        <end position="24"/>
    </location>
</feature>
<accession>A0ABQ8FIL7</accession>
<evidence type="ECO:0000256" key="2">
    <source>
        <dbReference type="PROSITE-ProRule" id="PRU00376"/>
    </source>
</evidence>
<evidence type="ECO:0000313" key="5">
    <source>
        <dbReference type="EMBL" id="KAH6597491.1"/>
    </source>
</evidence>
<dbReference type="Gene3D" id="2.60.40.1970">
    <property type="entry name" value="YEATS domain"/>
    <property type="match status" value="1"/>
</dbReference>
<sequence length="871" mass="97059">MMDTSDPHPVETTPATDSLDPEPPTACTFPETTHVVVDALCRQFDVELLVRRQEVAAIRAEIARTEYILDILQALLVNGNDRAGLAHIVANYESRHRSKQSQSPGEIPFLRVRAATRSYVPEDGQVSDNQHNTTESYFRDPIGDSSNSTQKDCISGNGLRQYINHQSVSLPRPSSKMIDDHYIKPRNKDARWTKAPNATPAPPRGSAARISGQHYLNAANVTNTTNVTNTANVEDTANVADTIQKPQIKVSNEAVDWEDFDAPAFVIQDPINIPSDATSLDTETSDESDDPDDTGTNDATTTSNQHQSKILHFKDEQGLMLNNIRPENDTSTAQDLKGSIKGSRFHVIREVIVGNTSEYVPPGDTQEKDSSHQFKWVVYLKAPNTTANGELGRLIRKVRFYLHPDYRPFDVVDVDYPPFELSRLGWGECPVRLQIYFWDPINKPINIIHMLNVELEINRLTKLKNIADVSVIPIAKEDSTPHSTAVADSKFEVTEFLDDIPTIEKSPVDIHPRERDEPLSSVNLFIKDKDSIVTSTSSPADDADTSDSDTTNDDSAPAEPVEIRLLTSEIAELIEAGCKRYPIIRKESVDESSYRYSTATDFKMFMSWSMGKRKSVEIQRARLVKQYIEMNSTVLVAVPTVIVWCRQLGHTPSSIRIYSRPVAAAPLEAGVSTKSTPGHYCSVCGVFDCSDCPFGHLVPFNSATRFEYIPTKPRHGKTLSGISAAVQSRLTQHVYESSDDSDRMLSSGAHTGVDMDVLEKQWIASVLHRMPHFNWWPLGTLTKAMLSAEAPLSVFLVNKAVRAFLKEILFGAVHEYQAQNSDRQLHPGLLVPSHVFQSILRNRRMAFLSNEGMMDNDIGDLGDNEVCSIDE</sequence>
<evidence type="ECO:0000313" key="6">
    <source>
        <dbReference type="Proteomes" id="UP001648503"/>
    </source>
</evidence>
<dbReference type="EMBL" id="JAFCIX010000143">
    <property type="protein sequence ID" value="KAH6597491.1"/>
    <property type="molecule type" value="Genomic_DNA"/>
</dbReference>
<dbReference type="InterPro" id="IPR005033">
    <property type="entry name" value="YEATS"/>
</dbReference>
<keyword evidence="1 2" id="KW-0539">Nucleus</keyword>
<dbReference type="Proteomes" id="UP001648503">
    <property type="component" value="Unassembled WGS sequence"/>
</dbReference>
<feature type="compositionally biased region" description="Polar residues" evidence="3">
    <location>
        <begin position="126"/>
        <end position="136"/>
    </location>
</feature>
<name>A0ABQ8FIL7_9FUNG</name>
<keyword evidence="6" id="KW-1185">Reference proteome</keyword>
<organism evidence="5 6">
    <name type="scientific">Batrachochytrium salamandrivorans</name>
    <dbReference type="NCBI Taxonomy" id="1357716"/>
    <lineage>
        <taxon>Eukaryota</taxon>
        <taxon>Fungi</taxon>
        <taxon>Fungi incertae sedis</taxon>
        <taxon>Chytridiomycota</taxon>
        <taxon>Chytridiomycota incertae sedis</taxon>
        <taxon>Chytridiomycetes</taxon>
        <taxon>Rhizophydiales</taxon>
        <taxon>Rhizophydiales incertae sedis</taxon>
        <taxon>Batrachochytrium</taxon>
    </lineage>
</organism>
<dbReference type="Pfam" id="PF03366">
    <property type="entry name" value="YEATS"/>
    <property type="match status" value="1"/>
</dbReference>
<dbReference type="InterPro" id="IPR038704">
    <property type="entry name" value="YEAST_sf"/>
</dbReference>
<protein>
    <recommendedName>
        <fullName evidence="4">YEATS domain-containing protein</fullName>
    </recommendedName>
</protein>
<feature type="region of interest" description="Disordered" evidence="3">
    <location>
        <begin position="533"/>
        <end position="560"/>
    </location>
</feature>
<comment type="subcellular location">
    <subcellularLocation>
        <location evidence="2">Nucleus</location>
    </subcellularLocation>
</comment>
<dbReference type="PANTHER" id="PTHR23195">
    <property type="entry name" value="YEATS DOMAIN"/>
    <property type="match status" value="1"/>
</dbReference>
<dbReference type="PROSITE" id="PS51037">
    <property type="entry name" value="YEATS"/>
    <property type="match status" value="1"/>
</dbReference>
<evidence type="ECO:0000256" key="3">
    <source>
        <dbReference type="SAM" id="MobiDB-lite"/>
    </source>
</evidence>
<evidence type="ECO:0000259" key="4">
    <source>
        <dbReference type="PROSITE" id="PS51037"/>
    </source>
</evidence>
<feature type="region of interest" description="Disordered" evidence="3">
    <location>
        <begin position="122"/>
        <end position="150"/>
    </location>
</feature>
<comment type="caution">
    <text evidence="5">The sequence shown here is derived from an EMBL/GenBank/DDBJ whole genome shotgun (WGS) entry which is preliminary data.</text>
</comment>
<gene>
    <name evidence="5" type="ORF">BASA50_004408</name>
</gene>
<dbReference type="CDD" id="cd16907">
    <property type="entry name" value="YEATS_YEATS2_like"/>
    <property type="match status" value="1"/>
</dbReference>
<proteinExistence type="predicted"/>
<feature type="region of interest" description="Disordered" evidence="3">
    <location>
        <begin position="267"/>
        <end position="309"/>
    </location>
</feature>
<feature type="domain" description="YEATS" evidence="4">
    <location>
        <begin position="341"/>
        <end position="490"/>
    </location>
</feature>